<dbReference type="InterPro" id="IPR013320">
    <property type="entry name" value="ConA-like_dom_sf"/>
</dbReference>
<dbReference type="PANTHER" id="PTHR42535:SF2">
    <property type="entry name" value="CHROMOSOME UNDETERMINED SCAFFOLD_146, WHOLE GENOME SHOTGUN SEQUENCE"/>
    <property type="match status" value="1"/>
</dbReference>
<organism evidence="5 6">
    <name type="scientific">Stutzerimonas stutzeri</name>
    <name type="common">Pseudomonas stutzeri</name>
    <dbReference type="NCBI Taxonomy" id="316"/>
    <lineage>
        <taxon>Bacteria</taxon>
        <taxon>Pseudomonadati</taxon>
        <taxon>Pseudomonadota</taxon>
        <taxon>Gammaproteobacteria</taxon>
        <taxon>Pseudomonadales</taxon>
        <taxon>Pseudomonadaceae</taxon>
        <taxon>Stutzerimonas</taxon>
    </lineage>
</organism>
<evidence type="ECO:0000256" key="3">
    <source>
        <dbReference type="SAM" id="MobiDB-lite"/>
    </source>
</evidence>
<keyword evidence="2" id="KW-1015">Disulfide bond</keyword>
<dbReference type="InterPro" id="IPR046524">
    <property type="entry name" value="DUF6701"/>
</dbReference>
<dbReference type="PANTHER" id="PTHR42535">
    <property type="entry name" value="OOKINETE PROTEIN, PUTATIVE-RELATED"/>
    <property type="match status" value="1"/>
</dbReference>
<sequence>MLLLAGQAMAAGYSLEPNEKNLPPCSGGWSKGAGNSIYTCSGQVTLSAGDVLTAGSAVTLRAAGFSIASATIGSSSGPISIEADWGGITATGTSTFSAGVSSNGSASLGTATIAGSLTGSGSITMSGGSVEGDVSSASGSIQLTGVTVVGAITANSGSITLSGGSVDGLVNSNCCDVVSTGTNLQGGARSGSSSLSITGGVIQGDFSSVNNPATFSNVTMVSGTVLAGTISFTNSSVGSSAASVTIASRYSAISLSGSQVYGDLTAPDYATVNVANGSNVYGTCKPNSTPANACKSTKLLLSWWLNEGGWTGAAGEVLDRSGNNLHGQAYNGASTAATAPALTTVAGQGTCRYGSFTGASRQYVQTAHNDALSLQQEFTIGVWVRPRTLPASGLMSILSKDENYEFHLRPDGTVNWWWQTTGPSATREFSSTGKVVVGQWNHVVIRYTQTQQTIYINGTVAGQASLSGTPLANSDPLQLGWDQLAGRYFDGDLDELRVYQGALTTSDIAALGTERHACSQALQCVSDDFDRPLLGTDWVVSSRGLTGFTPAIIGNRLRLTSNQGNVATASALQRLFPGEGNFIQAQFKYYAYNGNGADGIALILSDATQTPQPGGYGGSLGYAQLNSTSGFAGGWLGIALDEYGNFSNPTENRQGGPGLRQDSVSIRGPGSGTSGYRYLAGTPAGLNPGVDSASSSSPAPGHTYRITIDARTAGKALVTVERDTGSGFVVLPGLESFDALAASGQTSMPENLYLSLTGSTGGSNNIHEIDDLQICASEIKPIGQQIHHFDLSYSPTSLTCNPQDVTVSACLNEACSKLYTEAVEVTLAAENAVWFENGILKIPGGGVGTAKLQVPQFKKVATIGVSGSTPPALSFGTTTCSTPGCTVTGVKSGFLFDVPTLTAAKPQEEIAFRAVKADPDDPSECKQGFAGGTRNIAFSSTYANPATGTQPVIVNGQAIGANATEVPLSFDSQAVAWLSVRYDDAGKMTLAARYEPTSGNEAGLLMEGSDLFVSKPYGLCVQTIPAAEQACTSDNVACPLFSNSGTVIRAGDPFPVSVRAVGWQSDGEALTADQLCAGNITTPNFELAGIVLTSELVAPASGQVGSLSLTEYNHELGAETKLVNSAQQDVMSISEVGIFRLVATPPDYLGEPIHGGTSNRIGRFSPAFLGATGSASLTPSCGPVFSYQGQPMDFAAGWEPSLTVTGYNRQGGVTQNYDRGEFWRLLTPAVGDYASAVGRAGLDARLSATGSPTAAIVGADDGDGSRIYRWSGQSLMYSPADKPSADDLPFTAKVVQTFSAASLTDADAVCVAGTDCQPFSYAFTEQPGSEVRLGRMQIGNAHGSELQPLVLPLTIESWQATAGGPVFRTEIEDQCTSEGSLGGVQLDGFTGRLTSGKTTATVASIGLGVGQVALSAPGSGNDGSVEVSLPGMPDWLRYDWRGAGREAGRGLASFGIYAGSKPLIFRRELYR</sequence>
<dbReference type="RefSeq" id="WP_064482021.1">
    <property type="nucleotide sequence ID" value="NZ_CP015641.1"/>
</dbReference>
<evidence type="ECO:0000259" key="4">
    <source>
        <dbReference type="SMART" id="SM00560"/>
    </source>
</evidence>
<evidence type="ECO:0000256" key="1">
    <source>
        <dbReference type="ARBA" id="ARBA00022729"/>
    </source>
</evidence>
<dbReference type="SUPFAM" id="SSF49899">
    <property type="entry name" value="Concanavalin A-like lectins/glucanases"/>
    <property type="match status" value="2"/>
</dbReference>
<dbReference type="Gene3D" id="2.60.120.200">
    <property type="match status" value="2"/>
</dbReference>
<keyword evidence="1" id="KW-0732">Signal</keyword>
<dbReference type="EMBL" id="CP015641">
    <property type="protein sequence ID" value="ANF26698.1"/>
    <property type="molecule type" value="Genomic_DNA"/>
</dbReference>
<evidence type="ECO:0000256" key="2">
    <source>
        <dbReference type="ARBA" id="ARBA00023157"/>
    </source>
</evidence>
<accession>A0A172WT56</accession>
<dbReference type="InterPro" id="IPR006558">
    <property type="entry name" value="LamG-like"/>
</dbReference>
<dbReference type="Pfam" id="PF20419">
    <property type="entry name" value="DUF6701"/>
    <property type="match status" value="1"/>
</dbReference>
<dbReference type="Pfam" id="PF13385">
    <property type="entry name" value="Laminin_G_3"/>
    <property type="match status" value="1"/>
</dbReference>
<feature type="domain" description="LamG-like jellyroll fold" evidence="4">
    <location>
        <begin position="376"/>
        <end position="506"/>
    </location>
</feature>
<dbReference type="Proteomes" id="UP000077787">
    <property type="component" value="Chromosome"/>
</dbReference>
<reference evidence="5 6" key="1">
    <citation type="submission" date="2016-05" db="EMBL/GenBank/DDBJ databases">
        <title>Genome sequence of Pseudomonas stutzeri 273 and identification of the exopolysaccharide biosynthesis locus.</title>
        <authorList>
            <person name="Wu S."/>
            <person name="Sun C."/>
        </authorList>
    </citation>
    <scope>NUCLEOTIDE SEQUENCE [LARGE SCALE GENOMIC DNA]</scope>
    <source>
        <strain evidence="5 6">273</strain>
    </source>
</reference>
<evidence type="ECO:0000313" key="6">
    <source>
        <dbReference type="Proteomes" id="UP000077787"/>
    </source>
</evidence>
<protein>
    <recommendedName>
        <fullName evidence="4">LamG-like jellyroll fold domain-containing protein</fullName>
    </recommendedName>
</protein>
<feature type="region of interest" description="Disordered" evidence="3">
    <location>
        <begin position="647"/>
        <end position="667"/>
    </location>
</feature>
<proteinExistence type="predicted"/>
<evidence type="ECO:0000313" key="5">
    <source>
        <dbReference type="EMBL" id="ANF26698.1"/>
    </source>
</evidence>
<gene>
    <name evidence="5" type="ORF">PS273GM_16885</name>
</gene>
<dbReference type="OrthoDB" id="9790247at2"/>
<name>A0A172WT56_STUST</name>
<dbReference type="SMART" id="SM00560">
    <property type="entry name" value="LamGL"/>
    <property type="match status" value="1"/>
</dbReference>